<reference evidence="3" key="4">
    <citation type="submission" date="2022-09" db="EMBL/GenBank/DDBJ databases">
        <title>Australian commercial rhizobial inoculants.</title>
        <authorList>
            <person name="Kohlmeier M.G."/>
            <person name="O'Hara G.W."/>
            <person name="Colombi E."/>
            <person name="Ramsay J.P."/>
            <person name="Terpolilli J."/>
        </authorList>
    </citation>
    <scope>NUCLEOTIDE SEQUENCE</scope>
    <source>
        <strain evidence="3">WSM1592</strain>
    </source>
</reference>
<dbReference type="EMBL" id="CP104143">
    <property type="protein sequence ID" value="UWU13154.1"/>
    <property type="molecule type" value="Genomic_DNA"/>
</dbReference>
<dbReference type="Proteomes" id="UP000294576">
    <property type="component" value="Unassembled WGS sequence"/>
</dbReference>
<evidence type="ECO:0000313" key="3">
    <source>
        <dbReference type="EMBL" id="UWU13154.1"/>
    </source>
</evidence>
<evidence type="ECO:0000313" key="2">
    <source>
        <dbReference type="EMBL" id="TCU14465.1"/>
    </source>
</evidence>
<evidence type="ECO:0000313" key="1">
    <source>
        <dbReference type="EMBL" id="PKA41515.1"/>
    </source>
</evidence>
<name>A0A2N0D5Z5_RHISU</name>
<reference evidence="1 4" key="2">
    <citation type="submission" date="2017-12" db="EMBL/GenBank/DDBJ databases">
        <title>Genome sequence of Rhizobium sullae HCNT1 isolated from Sulla coronaria nodules and featuring peculiar denitrification phenotypes.</title>
        <authorList>
            <person name="De Diego-Diaz B."/>
            <person name="Treu L."/>
            <person name="Campanaro S."/>
            <person name="Da Silva Duarte V."/>
            <person name="Basaglia M."/>
            <person name="Favaro L."/>
            <person name="Casella S."/>
            <person name="Squartini A."/>
        </authorList>
    </citation>
    <scope>NUCLEOTIDE SEQUENCE [LARGE SCALE GENOMIC DNA]</scope>
    <source>
        <strain evidence="1 4">HCNT1</strain>
    </source>
</reference>
<dbReference type="RefSeq" id="WP_027510059.1">
    <property type="nucleotide sequence ID" value="NZ_CP104143.1"/>
</dbReference>
<dbReference type="Proteomes" id="UP001060123">
    <property type="component" value="Chromosome"/>
</dbReference>
<reference evidence="1 4" key="1">
    <citation type="submission" date="2017-11" db="EMBL/GenBank/DDBJ databases">
        <authorList>
            <person name="Han C.G."/>
        </authorList>
    </citation>
    <scope>NUCLEOTIDE SEQUENCE [LARGE SCALE GENOMIC DNA]</scope>
    <source>
        <strain evidence="1 4">HCNT1</strain>
    </source>
</reference>
<gene>
    <name evidence="1" type="ORF">CWR43_22120</name>
    <name evidence="2" type="ORF">EV132_109188</name>
    <name evidence="3" type="ORF">N2599_13420</name>
</gene>
<sequence length="87" mass="9817">MSVELWQVTIMRKVLNDFCAHHDMSVRDRTAITAAGFLMKFATEGEADAGEFRTRLDEAMLEHLLERNSVAKQHGGHMARTDKCANP</sequence>
<dbReference type="EMBL" id="PIQN01000017">
    <property type="protein sequence ID" value="PKA41515.1"/>
    <property type="molecule type" value="Genomic_DNA"/>
</dbReference>
<evidence type="ECO:0000313" key="5">
    <source>
        <dbReference type="Proteomes" id="UP000294576"/>
    </source>
</evidence>
<keyword evidence="6" id="KW-1185">Reference proteome</keyword>
<reference evidence="2 5" key="3">
    <citation type="submission" date="2019-03" db="EMBL/GenBank/DDBJ databases">
        <title>Genomic Encyclopedia of Type Strains, Phase IV (KMG-V): Genome sequencing to study the core and pangenomes of soil and plant-associated prokaryotes.</title>
        <authorList>
            <person name="Whitman W."/>
        </authorList>
    </citation>
    <scope>NUCLEOTIDE SEQUENCE [LARGE SCALE GENOMIC DNA]</scope>
    <source>
        <strain evidence="2 5">Hc14</strain>
    </source>
</reference>
<dbReference type="Proteomes" id="UP000232164">
    <property type="component" value="Unassembled WGS sequence"/>
</dbReference>
<protein>
    <submittedName>
        <fullName evidence="1">Uncharacterized protein</fullName>
    </submittedName>
</protein>
<organism evidence="1 4">
    <name type="scientific">Rhizobium sullae</name>
    <name type="common">Rhizobium hedysari</name>
    <dbReference type="NCBI Taxonomy" id="50338"/>
    <lineage>
        <taxon>Bacteria</taxon>
        <taxon>Pseudomonadati</taxon>
        <taxon>Pseudomonadota</taxon>
        <taxon>Alphaproteobacteria</taxon>
        <taxon>Hyphomicrobiales</taxon>
        <taxon>Rhizobiaceae</taxon>
        <taxon>Rhizobium/Agrobacterium group</taxon>
        <taxon>Rhizobium</taxon>
    </lineage>
</organism>
<dbReference type="EMBL" id="SMBH01000009">
    <property type="protein sequence ID" value="TCU14465.1"/>
    <property type="molecule type" value="Genomic_DNA"/>
</dbReference>
<evidence type="ECO:0000313" key="6">
    <source>
        <dbReference type="Proteomes" id="UP001060123"/>
    </source>
</evidence>
<accession>A0A2N0D5Z5</accession>
<proteinExistence type="predicted"/>
<dbReference type="AlphaFoldDB" id="A0A2N0D5Z5"/>
<evidence type="ECO:0000313" key="4">
    <source>
        <dbReference type="Proteomes" id="UP000232164"/>
    </source>
</evidence>
<dbReference type="OrthoDB" id="8400172at2"/>